<accession>I3SG10</accession>
<protein>
    <submittedName>
        <fullName evidence="1">Uncharacterized protein</fullName>
    </submittedName>
</protein>
<proteinExistence type="evidence at transcript level"/>
<sequence>MLLNEIKSTAALKSVREKEMAVPVKELRSSTILWSGLSIIDCD</sequence>
<reference evidence="1" key="1">
    <citation type="submission" date="2012-05" db="EMBL/GenBank/DDBJ databases">
        <authorList>
            <person name="Krishnakumar V."/>
            <person name="Cheung F."/>
            <person name="Xiao Y."/>
            <person name="Chan A."/>
            <person name="Moskal W.A."/>
            <person name="Town C.D."/>
        </authorList>
    </citation>
    <scope>NUCLEOTIDE SEQUENCE</scope>
</reference>
<name>I3SG10_LOTJA</name>
<dbReference type="EMBL" id="BT139407">
    <property type="protein sequence ID" value="AFK39202.1"/>
    <property type="molecule type" value="mRNA"/>
</dbReference>
<evidence type="ECO:0000313" key="1">
    <source>
        <dbReference type="EMBL" id="AFK39202.1"/>
    </source>
</evidence>
<organism evidence="1">
    <name type="scientific">Lotus japonicus</name>
    <name type="common">Lotus corniculatus var. japonicus</name>
    <dbReference type="NCBI Taxonomy" id="34305"/>
    <lineage>
        <taxon>Eukaryota</taxon>
        <taxon>Viridiplantae</taxon>
        <taxon>Streptophyta</taxon>
        <taxon>Embryophyta</taxon>
        <taxon>Tracheophyta</taxon>
        <taxon>Spermatophyta</taxon>
        <taxon>Magnoliopsida</taxon>
        <taxon>eudicotyledons</taxon>
        <taxon>Gunneridae</taxon>
        <taxon>Pentapetalae</taxon>
        <taxon>rosids</taxon>
        <taxon>fabids</taxon>
        <taxon>Fabales</taxon>
        <taxon>Fabaceae</taxon>
        <taxon>Papilionoideae</taxon>
        <taxon>50 kb inversion clade</taxon>
        <taxon>NPAAA clade</taxon>
        <taxon>Hologalegina</taxon>
        <taxon>robinioid clade</taxon>
        <taxon>Loteae</taxon>
        <taxon>Lotus</taxon>
    </lineage>
</organism>
<dbReference type="AlphaFoldDB" id="I3SG10"/>